<sequence>MSGPWPVNELGACSEESPRRKCSNRVARTVLSGRKQRCSSTHPQQQ</sequence>
<feature type="region of interest" description="Disordered" evidence="1">
    <location>
        <begin position="1"/>
        <end position="25"/>
    </location>
</feature>
<organism evidence="2">
    <name type="scientific">Anguilla anguilla</name>
    <name type="common">European freshwater eel</name>
    <name type="synonym">Muraena anguilla</name>
    <dbReference type="NCBI Taxonomy" id="7936"/>
    <lineage>
        <taxon>Eukaryota</taxon>
        <taxon>Metazoa</taxon>
        <taxon>Chordata</taxon>
        <taxon>Craniata</taxon>
        <taxon>Vertebrata</taxon>
        <taxon>Euteleostomi</taxon>
        <taxon>Actinopterygii</taxon>
        <taxon>Neopterygii</taxon>
        <taxon>Teleostei</taxon>
        <taxon>Anguilliformes</taxon>
        <taxon>Anguillidae</taxon>
        <taxon>Anguilla</taxon>
    </lineage>
</organism>
<reference evidence="2" key="1">
    <citation type="submission" date="2014-11" db="EMBL/GenBank/DDBJ databases">
        <authorList>
            <person name="Amaro Gonzalez C."/>
        </authorList>
    </citation>
    <scope>NUCLEOTIDE SEQUENCE</scope>
</reference>
<evidence type="ECO:0000256" key="1">
    <source>
        <dbReference type="SAM" id="MobiDB-lite"/>
    </source>
</evidence>
<proteinExistence type="predicted"/>
<dbReference type="AlphaFoldDB" id="A0A0E9TKB1"/>
<evidence type="ECO:0000313" key="2">
    <source>
        <dbReference type="EMBL" id="JAH53290.1"/>
    </source>
</evidence>
<reference evidence="2" key="2">
    <citation type="journal article" date="2015" name="Fish Shellfish Immunol.">
        <title>Early steps in the European eel (Anguilla anguilla)-Vibrio vulnificus interaction in the gills: Role of the RtxA13 toxin.</title>
        <authorList>
            <person name="Callol A."/>
            <person name="Pajuelo D."/>
            <person name="Ebbesson L."/>
            <person name="Teles M."/>
            <person name="MacKenzie S."/>
            <person name="Amaro C."/>
        </authorList>
    </citation>
    <scope>NUCLEOTIDE SEQUENCE</scope>
</reference>
<name>A0A0E9TKB1_ANGAN</name>
<accession>A0A0E9TKB1</accession>
<dbReference type="EMBL" id="GBXM01055287">
    <property type="protein sequence ID" value="JAH53290.1"/>
    <property type="molecule type" value="Transcribed_RNA"/>
</dbReference>
<protein>
    <submittedName>
        <fullName evidence="2">Uncharacterized protein</fullName>
    </submittedName>
</protein>